<evidence type="ECO:0000313" key="7">
    <source>
        <dbReference type="Proteomes" id="UP001629113"/>
    </source>
</evidence>
<comment type="caution">
    <text evidence="6">The sequence shown here is derived from an EMBL/GenBank/DDBJ whole genome shotgun (WGS) entry which is preliminary data.</text>
</comment>
<dbReference type="PROSITE" id="PS50048">
    <property type="entry name" value="ZN2_CY6_FUNGAL_2"/>
    <property type="match status" value="1"/>
</dbReference>
<evidence type="ECO:0000313" key="6">
    <source>
        <dbReference type="EMBL" id="KAL3419973.1"/>
    </source>
</evidence>
<dbReference type="SMART" id="SM00066">
    <property type="entry name" value="GAL4"/>
    <property type="match status" value="1"/>
</dbReference>
<dbReference type="CDD" id="cd12148">
    <property type="entry name" value="fungal_TF_MHR"/>
    <property type="match status" value="1"/>
</dbReference>
<dbReference type="InterPro" id="IPR036864">
    <property type="entry name" value="Zn2-C6_fun-type_DNA-bd_sf"/>
</dbReference>
<gene>
    <name evidence="6" type="ORF">PVAG01_08472</name>
</gene>
<feature type="compositionally biased region" description="Pro residues" evidence="4">
    <location>
        <begin position="659"/>
        <end position="674"/>
    </location>
</feature>
<protein>
    <submittedName>
        <fullName evidence="6">Fungal specific transcription factor domain-containing protein</fullName>
    </submittedName>
</protein>
<dbReference type="Pfam" id="PF04082">
    <property type="entry name" value="Fungal_trans"/>
    <property type="match status" value="1"/>
</dbReference>
<dbReference type="InterPro" id="IPR001138">
    <property type="entry name" value="Zn2Cys6_DnaBD"/>
</dbReference>
<dbReference type="EMBL" id="JBFCZG010000007">
    <property type="protein sequence ID" value="KAL3419973.1"/>
    <property type="molecule type" value="Genomic_DNA"/>
</dbReference>
<dbReference type="PANTHER" id="PTHR31001">
    <property type="entry name" value="UNCHARACTERIZED TRANSCRIPTIONAL REGULATORY PROTEIN"/>
    <property type="match status" value="1"/>
</dbReference>
<feature type="domain" description="Zn(2)-C6 fungal-type" evidence="5">
    <location>
        <begin position="10"/>
        <end position="39"/>
    </location>
</feature>
<evidence type="ECO:0000259" key="5">
    <source>
        <dbReference type="PROSITE" id="PS50048"/>
    </source>
</evidence>
<keyword evidence="3" id="KW-0539">Nucleus</keyword>
<feature type="region of interest" description="Disordered" evidence="4">
    <location>
        <begin position="86"/>
        <end position="116"/>
    </location>
</feature>
<keyword evidence="7" id="KW-1185">Reference proteome</keyword>
<dbReference type="Pfam" id="PF00172">
    <property type="entry name" value="Zn_clus"/>
    <property type="match status" value="1"/>
</dbReference>
<accession>A0ABR4P9H9</accession>
<comment type="subcellular location">
    <subcellularLocation>
        <location evidence="1">Nucleus</location>
    </subcellularLocation>
</comment>
<evidence type="ECO:0000256" key="2">
    <source>
        <dbReference type="ARBA" id="ARBA00022723"/>
    </source>
</evidence>
<evidence type="ECO:0000256" key="4">
    <source>
        <dbReference type="SAM" id="MobiDB-lite"/>
    </source>
</evidence>
<evidence type="ECO:0000256" key="3">
    <source>
        <dbReference type="ARBA" id="ARBA00023242"/>
    </source>
</evidence>
<feature type="compositionally biased region" description="Acidic residues" evidence="4">
    <location>
        <begin position="89"/>
        <end position="99"/>
    </location>
</feature>
<organism evidence="6 7">
    <name type="scientific">Phlyctema vagabunda</name>
    <dbReference type="NCBI Taxonomy" id="108571"/>
    <lineage>
        <taxon>Eukaryota</taxon>
        <taxon>Fungi</taxon>
        <taxon>Dikarya</taxon>
        <taxon>Ascomycota</taxon>
        <taxon>Pezizomycotina</taxon>
        <taxon>Leotiomycetes</taxon>
        <taxon>Helotiales</taxon>
        <taxon>Dermateaceae</taxon>
        <taxon>Phlyctema</taxon>
    </lineage>
</organism>
<proteinExistence type="predicted"/>
<reference evidence="6 7" key="1">
    <citation type="submission" date="2024-06" db="EMBL/GenBank/DDBJ databases">
        <title>Complete genome of Phlyctema vagabunda strain 19-DSS-EL-015.</title>
        <authorList>
            <person name="Fiorenzani C."/>
        </authorList>
    </citation>
    <scope>NUCLEOTIDE SEQUENCE [LARGE SCALE GENOMIC DNA]</scope>
    <source>
        <strain evidence="6 7">19-DSS-EL-015</strain>
    </source>
</reference>
<keyword evidence="2" id="KW-0479">Metal-binding</keyword>
<sequence length="789" mass="88383">MSASSSKPLSCTSCRQRKIKCDRKHPCNNCHAAGIECVIPNRVRAPRVNKPKADSRDSELLRRINRLESLLSKNDVAKALMAGAKVADGEVEPEAEDATEYPKSLGSPNEGSTVSKARSVRIADLPEILPDRLDEKFAFFVKVQEQQNRHQSAHFWTNLGLEFHGLRQLLEHTTSEDDDDGEDINSPSTSSNTGASPSGFLFATPGSPASQHISYPSNTDRKRLLEIFFNNVQPLFKLLHKSTFYNIFHRDNIVAELLDEDGRIKFGSIEAVNFAVYFAAIMSITPEECQRTFQQPKHILIAQYQSATEKALLRADILNTVEIVALEGLVVYIMALRYHNRTRSSWPLIALAIRLAQSQGLHRMPDRMEISAFQSEQRRRLWWQIILLDMRAAEDRGTEPMILEESYNTELPSNLNEDDYAFSEKVELAAFHELKKSLSEGSHNFVSNPPSLPSKLKTVTDMTLSLMIMEMAVVYRRLNFPPPRTKVFLEAEEKEVIVKKFADDIESKYLAGCDPTNKTVWITYMFGRILVLKLSLSIRYPVHFRRGRASPAQYSRKQGLQTAISLLTILDILDENTVECGFGWYFASHVPWHAVAVMLAELSQNPNSGLAQQAWAIIDKSFKKWTDRMAGAKDGMPWKPINLLLQKARAARDRVAPQSAPPAPSAPSPPPIPSVPRAAPAEDWNMTSPSSGNHQPLNAAASLSGRSPDNVSNSMYNLGMFYPLDPAQAPPTGFSTGLDSFPQFDMDLPNMNDSPGNNINWDDWNNFIHTTSADIPGGTDILWDLPMQF</sequence>
<dbReference type="PANTHER" id="PTHR31001:SF50">
    <property type="entry name" value="ZN(II)2CYS6 TRANSCRIPTION FACTOR (EUROFUNG)"/>
    <property type="match status" value="1"/>
</dbReference>
<dbReference type="Proteomes" id="UP001629113">
    <property type="component" value="Unassembled WGS sequence"/>
</dbReference>
<evidence type="ECO:0000256" key="1">
    <source>
        <dbReference type="ARBA" id="ARBA00004123"/>
    </source>
</evidence>
<feature type="region of interest" description="Disordered" evidence="4">
    <location>
        <begin position="650"/>
        <end position="706"/>
    </location>
</feature>
<dbReference type="InterPro" id="IPR050613">
    <property type="entry name" value="Sec_Metabolite_Reg"/>
</dbReference>
<feature type="compositionally biased region" description="Polar residues" evidence="4">
    <location>
        <begin position="106"/>
        <end position="116"/>
    </location>
</feature>
<dbReference type="Gene3D" id="4.10.240.10">
    <property type="entry name" value="Zn(2)-C6 fungal-type DNA-binding domain"/>
    <property type="match status" value="1"/>
</dbReference>
<feature type="region of interest" description="Disordered" evidence="4">
    <location>
        <begin position="174"/>
        <end position="201"/>
    </location>
</feature>
<dbReference type="PROSITE" id="PS00463">
    <property type="entry name" value="ZN2_CY6_FUNGAL_1"/>
    <property type="match status" value="1"/>
</dbReference>
<name>A0ABR4P9H9_9HELO</name>
<feature type="compositionally biased region" description="Polar residues" evidence="4">
    <location>
        <begin position="685"/>
        <end position="696"/>
    </location>
</feature>
<dbReference type="InterPro" id="IPR007219">
    <property type="entry name" value="XnlR_reg_dom"/>
</dbReference>
<dbReference type="CDD" id="cd00067">
    <property type="entry name" value="GAL4"/>
    <property type="match status" value="1"/>
</dbReference>
<dbReference type="SMART" id="SM00906">
    <property type="entry name" value="Fungal_trans"/>
    <property type="match status" value="1"/>
</dbReference>
<dbReference type="SUPFAM" id="SSF57701">
    <property type="entry name" value="Zn2/Cys6 DNA-binding domain"/>
    <property type="match status" value="1"/>
</dbReference>
<feature type="compositionally biased region" description="Polar residues" evidence="4">
    <location>
        <begin position="185"/>
        <end position="196"/>
    </location>
</feature>